<proteinExistence type="predicted"/>
<evidence type="ECO:0000313" key="3">
    <source>
        <dbReference type="Proteomes" id="UP001519363"/>
    </source>
</evidence>
<comment type="caution">
    <text evidence="2">The sequence shown here is derived from an EMBL/GenBank/DDBJ whole genome shotgun (WGS) entry which is preliminary data.</text>
</comment>
<dbReference type="Proteomes" id="UP001519363">
    <property type="component" value="Unassembled WGS sequence"/>
</dbReference>
<keyword evidence="1" id="KW-0812">Transmembrane</keyword>
<evidence type="ECO:0000313" key="2">
    <source>
        <dbReference type="EMBL" id="MBP2478905.1"/>
    </source>
</evidence>
<feature type="transmembrane region" description="Helical" evidence="1">
    <location>
        <begin position="69"/>
        <end position="92"/>
    </location>
</feature>
<gene>
    <name evidence="2" type="ORF">JOF53_007777</name>
</gene>
<keyword evidence="1" id="KW-0472">Membrane</keyword>
<protein>
    <submittedName>
        <fullName evidence="2">Uncharacterized protein</fullName>
    </submittedName>
</protein>
<accession>A0ABS5AQR1</accession>
<sequence>MRNLSNAIALCVVLALLSALGRLAGVLVVLGPLVVPGWTASAGLLVLVLALGLAAYGRFRRTATPPRRLLPRWLVAVLAVLSALATLLGAVADLGADYRVLEPAGPRGCRAVVREHAVLFSGGGDVHPVGWWGIGLRGSSWTADDGYRVIASGTYELKWSGDSGVLVVRGRSGDPVWPALHDVDC</sequence>
<keyword evidence="1" id="KW-1133">Transmembrane helix</keyword>
<feature type="transmembrane region" description="Helical" evidence="1">
    <location>
        <begin position="37"/>
        <end position="57"/>
    </location>
</feature>
<dbReference type="RefSeq" id="WP_086789915.1">
    <property type="nucleotide sequence ID" value="NZ_JAGIOO010000001.1"/>
</dbReference>
<keyword evidence="3" id="KW-1185">Reference proteome</keyword>
<organism evidence="2 3">
    <name type="scientific">Crossiella equi</name>
    <dbReference type="NCBI Taxonomy" id="130796"/>
    <lineage>
        <taxon>Bacteria</taxon>
        <taxon>Bacillati</taxon>
        <taxon>Actinomycetota</taxon>
        <taxon>Actinomycetes</taxon>
        <taxon>Pseudonocardiales</taxon>
        <taxon>Pseudonocardiaceae</taxon>
        <taxon>Crossiella</taxon>
    </lineage>
</organism>
<dbReference type="EMBL" id="JAGIOO010000001">
    <property type="protein sequence ID" value="MBP2478905.1"/>
    <property type="molecule type" value="Genomic_DNA"/>
</dbReference>
<reference evidence="2 3" key="1">
    <citation type="submission" date="2021-03" db="EMBL/GenBank/DDBJ databases">
        <title>Sequencing the genomes of 1000 actinobacteria strains.</title>
        <authorList>
            <person name="Klenk H.-P."/>
        </authorList>
    </citation>
    <scope>NUCLEOTIDE SEQUENCE [LARGE SCALE GENOMIC DNA]</scope>
    <source>
        <strain evidence="2 3">DSM 44580</strain>
    </source>
</reference>
<evidence type="ECO:0000256" key="1">
    <source>
        <dbReference type="SAM" id="Phobius"/>
    </source>
</evidence>
<name>A0ABS5AQR1_9PSEU</name>